<evidence type="ECO:0000256" key="1">
    <source>
        <dbReference type="ARBA" id="ARBA00022729"/>
    </source>
</evidence>
<reference evidence="5 6" key="1">
    <citation type="submission" date="2020-03" db="EMBL/GenBank/DDBJ databases">
        <title>Genomic analysis of Bacteroides faecium CBA7301.</title>
        <authorList>
            <person name="Kim J."/>
            <person name="Roh S.W."/>
        </authorList>
    </citation>
    <scope>NUCLEOTIDE SEQUENCE [LARGE SCALE GENOMIC DNA]</scope>
    <source>
        <strain evidence="5 6">CBA7301</strain>
    </source>
</reference>
<dbReference type="Gene3D" id="2.60.40.2030">
    <property type="match status" value="1"/>
</dbReference>
<sequence>MKYIIYNLWILMFLFACSESEQVEYSKLSVGFQKSKIDVGENTGILEIPVVLSGANMDMPLQVSVQVSATDGDAVAGVDYELIDTHLAFEVCGQTTLEVKIIDNEEVTNDIKTFTISLKADNPEVKSEISSIKVYIISDDVEKVTMAGHYTLTVQSFFDDSQFSSLPGGVEIVQDLDDSNRYYMKNMVLVAGDNVLPLTLAGDLYFVVGNDGNISIPSQQKIGDYGAGEGFTIGLTSEGDPITDPIKIEKSGDRLVFKVDGFAGAFIDDNDEMGLYYALKNIILEKVNH</sequence>
<gene>
    <name evidence="5" type="ORF">BacF7301_01160</name>
</gene>
<dbReference type="GO" id="GO:0007154">
    <property type="term" value="P:cell communication"/>
    <property type="evidence" value="ECO:0007669"/>
    <property type="project" value="InterPro"/>
</dbReference>
<organism evidence="5 6">
    <name type="scientific">Bacteroides faecium</name>
    <dbReference type="NCBI Taxonomy" id="2715212"/>
    <lineage>
        <taxon>Bacteria</taxon>
        <taxon>Pseudomonadati</taxon>
        <taxon>Bacteroidota</taxon>
        <taxon>Bacteroidia</taxon>
        <taxon>Bacteroidales</taxon>
        <taxon>Bacteroidaceae</taxon>
        <taxon>Bacteroides</taxon>
    </lineage>
</organism>
<dbReference type="EMBL" id="CP050831">
    <property type="protein sequence ID" value="QIU92845.1"/>
    <property type="molecule type" value="Genomic_DNA"/>
</dbReference>
<evidence type="ECO:0000313" key="6">
    <source>
        <dbReference type="Proteomes" id="UP000501780"/>
    </source>
</evidence>
<dbReference type="SUPFAM" id="SSF141072">
    <property type="entry name" value="CalX-like"/>
    <property type="match status" value="1"/>
</dbReference>
<evidence type="ECO:0000256" key="3">
    <source>
        <dbReference type="ARBA" id="ARBA00022837"/>
    </source>
</evidence>
<dbReference type="Pfam" id="PF03160">
    <property type="entry name" value="Calx-beta"/>
    <property type="match status" value="1"/>
</dbReference>
<name>A0A6H0KHT0_9BACE</name>
<proteinExistence type="predicted"/>
<evidence type="ECO:0000313" key="5">
    <source>
        <dbReference type="EMBL" id="QIU92845.1"/>
    </source>
</evidence>
<keyword evidence="3" id="KW-0106">Calcium</keyword>
<accession>A0A6H0KHT0</accession>
<dbReference type="RefSeq" id="WP_167959600.1">
    <property type="nucleotide sequence ID" value="NZ_CP050831.1"/>
</dbReference>
<dbReference type="SMART" id="SM00237">
    <property type="entry name" value="Calx_beta"/>
    <property type="match status" value="1"/>
</dbReference>
<keyword evidence="6" id="KW-1185">Reference proteome</keyword>
<feature type="domain" description="Calx-beta" evidence="4">
    <location>
        <begin position="18"/>
        <end position="119"/>
    </location>
</feature>
<dbReference type="GO" id="GO:0016020">
    <property type="term" value="C:membrane"/>
    <property type="evidence" value="ECO:0007669"/>
    <property type="project" value="InterPro"/>
</dbReference>
<evidence type="ECO:0000259" key="4">
    <source>
        <dbReference type="SMART" id="SM00237"/>
    </source>
</evidence>
<evidence type="ECO:0000256" key="2">
    <source>
        <dbReference type="ARBA" id="ARBA00022737"/>
    </source>
</evidence>
<dbReference type="PROSITE" id="PS51257">
    <property type="entry name" value="PROKAR_LIPOPROTEIN"/>
    <property type="match status" value="1"/>
</dbReference>
<dbReference type="InterPro" id="IPR003644">
    <property type="entry name" value="Calx_beta"/>
</dbReference>
<keyword evidence="2" id="KW-0677">Repeat</keyword>
<dbReference type="InterPro" id="IPR038081">
    <property type="entry name" value="CalX-like_sf"/>
</dbReference>
<keyword evidence="1" id="KW-0732">Signal</keyword>
<protein>
    <recommendedName>
        <fullName evidence="4">Calx-beta domain-containing protein</fullName>
    </recommendedName>
</protein>
<dbReference type="KEGG" id="bfc:BacF7301_01160"/>
<dbReference type="AlphaFoldDB" id="A0A6H0KHT0"/>
<dbReference type="Proteomes" id="UP000501780">
    <property type="component" value="Chromosome"/>
</dbReference>